<evidence type="ECO:0000256" key="2">
    <source>
        <dbReference type="ARBA" id="ARBA00012961"/>
    </source>
</evidence>
<dbReference type="EC" id="2.7.4.8" evidence="2"/>
<dbReference type="InterPro" id="IPR008144">
    <property type="entry name" value="Guanylate_kin-like_dom"/>
</dbReference>
<dbReference type="InterPro" id="IPR017665">
    <property type="entry name" value="Guanylate_kinase"/>
</dbReference>
<dbReference type="Gene3D" id="3.40.50.300">
    <property type="entry name" value="P-loop containing nucleotide triphosphate hydrolases"/>
    <property type="match status" value="1"/>
</dbReference>
<dbReference type="GO" id="GO:0005829">
    <property type="term" value="C:cytosol"/>
    <property type="evidence" value="ECO:0000318"/>
    <property type="project" value="GO_Central"/>
</dbReference>
<dbReference type="KEGG" id="smo:SELMODRAFT_85628"/>
<dbReference type="STRING" id="88036.D8R6I1"/>
<dbReference type="FunCoup" id="D8R6I1">
    <property type="interactions" value="713"/>
</dbReference>
<evidence type="ECO:0000256" key="9">
    <source>
        <dbReference type="ARBA" id="ARBA00081967"/>
    </source>
</evidence>
<dbReference type="HAMAP" id="MF_00328">
    <property type="entry name" value="Guanylate_kinase"/>
    <property type="match status" value="1"/>
</dbReference>
<reference evidence="11 12" key="1">
    <citation type="journal article" date="2011" name="Science">
        <title>The Selaginella genome identifies genetic changes associated with the evolution of vascular plants.</title>
        <authorList>
            <person name="Banks J.A."/>
            <person name="Nishiyama T."/>
            <person name="Hasebe M."/>
            <person name="Bowman J.L."/>
            <person name="Gribskov M."/>
            <person name="dePamphilis C."/>
            <person name="Albert V.A."/>
            <person name="Aono N."/>
            <person name="Aoyama T."/>
            <person name="Ambrose B.A."/>
            <person name="Ashton N.W."/>
            <person name="Axtell M.J."/>
            <person name="Barker E."/>
            <person name="Barker M.S."/>
            <person name="Bennetzen J.L."/>
            <person name="Bonawitz N.D."/>
            <person name="Chapple C."/>
            <person name="Cheng C."/>
            <person name="Correa L.G."/>
            <person name="Dacre M."/>
            <person name="DeBarry J."/>
            <person name="Dreyer I."/>
            <person name="Elias M."/>
            <person name="Engstrom E.M."/>
            <person name="Estelle M."/>
            <person name="Feng L."/>
            <person name="Finet C."/>
            <person name="Floyd S.K."/>
            <person name="Frommer W.B."/>
            <person name="Fujita T."/>
            <person name="Gramzow L."/>
            <person name="Gutensohn M."/>
            <person name="Harholt J."/>
            <person name="Hattori M."/>
            <person name="Heyl A."/>
            <person name="Hirai T."/>
            <person name="Hiwatashi Y."/>
            <person name="Ishikawa M."/>
            <person name="Iwata M."/>
            <person name="Karol K.G."/>
            <person name="Koehler B."/>
            <person name="Kolukisaoglu U."/>
            <person name="Kubo M."/>
            <person name="Kurata T."/>
            <person name="Lalonde S."/>
            <person name="Li K."/>
            <person name="Li Y."/>
            <person name="Litt A."/>
            <person name="Lyons E."/>
            <person name="Manning G."/>
            <person name="Maruyama T."/>
            <person name="Michael T.P."/>
            <person name="Mikami K."/>
            <person name="Miyazaki S."/>
            <person name="Morinaga S."/>
            <person name="Murata T."/>
            <person name="Mueller-Roeber B."/>
            <person name="Nelson D.R."/>
            <person name="Obara M."/>
            <person name="Oguri Y."/>
            <person name="Olmstead R.G."/>
            <person name="Onodera N."/>
            <person name="Petersen B.L."/>
            <person name="Pils B."/>
            <person name="Prigge M."/>
            <person name="Rensing S.A."/>
            <person name="Riano-Pachon D.M."/>
            <person name="Roberts A.W."/>
            <person name="Sato Y."/>
            <person name="Scheller H.V."/>
            <person name="Schulz B."/>
            <person name="Schulz C."/>
            <person name="Shakirov E.V."/>
            <person name="Shibagaki N."/>
            <person name="Shinohara N."/>
            <person name="Shippen D.E."/>
            <person name="Soerensen I."/>
            <person name="Sotooka R."/>
            <person name="Sugimoto N."/>
            <person name="Sugita M."/>
            <person name="Sumikawa N."/>
            <person name="Tanurdzic M."/>
            <person name="Theissen G."/>
            <person name="Ulvskov P."/>
            <person name="Wakazuki S."/>
            <person name="Weng J.K."/>
            <person name="Willats W.W."/>
            <person name="Wipf D."/>
            <person name="Wolf P.G."/>
            <person name="Yang L."/>
            <person name="Zimmer A.D."/>
            <person name="Zhu Q."/>
            <person name="Mitros T."/>
            <person name="Hellsten U."/>
            <person name="Loque D."/>
            <person name="Otillar R."/>
            <person name="Salamov A."/>
            <person name="Schmutz J."/>
            <person name="Shapiro H."/>
            <person name="Lindquist E."/>
            <person name="Lucas S."/>
            <person name="Rokhsar D."/>
            <person name="Grigoriev I.V."/>
        </authorList>
    </citation>
    <scope>NUCLEOTIDE SEQUENCE [LARGE SCALE GENOMIC DNA]</scope>
</reference>
<dbReference type="FunFam" id="3.40.50.300:FF:000776">
    <property type="entry name" value="Guanylate kinase 2"/>
    <property type="match status" value="1"/>
</dbReference>
<evidence type="ECO:0000313" key="12">
    <source>
        <dbReference type="Proteomes" id="UP000001514"/>
    </source>
</evidence>
<dbReference type="Proteomes" id="UP000001514">
    <property type="component" value="Unassembled WGS sequence"/>
</dbReference>
<dbReference type="FunFam" id="3.30.63.10:FF:000002">
    <property type="entry name" value="Guanylate kinase 1"/>
    <property type="match status" value="1"/>
</dbReference>
<dbReference type="InterPro" id="IPR027417">
    <property type="entry name" value="P-loop_NTPase"/>
</dbReference>
<keyword evidence="6" id="KW-0067">ATP-binding</keyword>
<keyword evidence="3" id="KW-0808">Transferase</keyword>
<proteinExistence type="inferred from homology"/>
<dbReference type="PROSITE" id="PS50052">
    <property type="entry name" value="GUANYLATE_KINASE_2"/>
    <property type="match status" value="1"/>
</dbReference>
<evidence type="ECO:0000256" key="3">
    <source>
        <dbReference type="ARBA" id="ARBA00022679"/>
    </source>
</evidence>
<dbReference type="InParanoid" id="D8R6I1"/>
<evidence type="ECO:0000256" key="8">
    <source>
        <dbReference type="ARBA" id="ARBA00067520"/>
    </source>
</evidence>
<organism evidence="12">
    <name type="scientific">Selaginella moellendorffii</name>
    <name type="common">Spikemoss</name>
    <dbReference type="NCBI Taxonomy" id="88036"/>
    <lineage>
        <taxon>Eukaryota</taxon>
        <taxon>Viridiplantae</taxon>
        <taxon>Streptophyta</taxon>
        <taxon>Embryophyta</taxon>
        <taxon>Tracheophyta</taxon>
        <taxon>Lycopodiopsida</taxon>
        <taxon>Selaginellales</taxon>
        <taxon>Selaginellaceae</taxon>
        <taxon>Selaginella</taxon>
    </lineage>
</organism>
<evidence type="ECO:0000256" key="5">
    <source>
        <dbReference type="ARBA" id="ARBA00022777"/>
    </source>
</evidence>
<dbReference type="InterPro" id="IPR008145">
    <property type="entry name" value="GK/Ca_channel_bsu"/>
</dbReference>
<accession>D8R6I1</accession>
<evidence type="ECO:0000313" key="11">
    <source>
        <dbReference type="EMBL" id="EFJ32679.1"/>
    </source>
</evidence>
<sequence length="306" mass="34166">STDVYLLDTINNRWTAPKILGTPPCPRDGFSCLTLEKDRLLVYDDKDNWLLKIGTPHGRAGEEVISWGKARRDTLPVVICGPSGVGKGTLIAKLMQEFPDKFGFSVSHTTRKPREKELDGVHYHFTSRDSMELAVNEGMFLEHANVHGNMYGTSISAVEAVSDGGKRCILDIDVQGAKSVRQSSMEALFIFILPPSFEELEKRLRGRGTETEEQVMKRLQNAKRELELGKDPFLFDHVLVNDDLESTYKQLKVTDHPSCIKQTGKFSSQGILGLVDDGAEIPGRSFLFFVSRLTIYSSFLQPPANS</sequence>
<dbReference type="Gramene" id="EFJ32679">
    <property type="protein sequence ID" value="EFJ32679"/>
    <property type="gene ID" value="SELMODRAFT_85628"/>
</dbReference>
<feature type="domain" description="Guanylate kinase-like" evidence="10">
    <location>
        <begin position="74"/>
        <end position="256"/>
    </location>
</feature>
<dbReference type="EMBL" id="GL377572">
    <property type="protein sequence ID" value="EFJ32679.1"/>
    <property type="molecule type" value="Genomic_DNA"/>
</dbReference>
<dbReference type="GO" id="GO:0004385">
    <property type="term" value="F:GMP kinase activity"/>
    <property type="evidence" value="ECO:0000318"/>
    <property type="project" value="GO_Central"/>
</dbReference>
<comment type="similarity">
    <text evidence="1">Belongs to the guanylate kinase family.</text>
</comment>
<evidence type="ECO:0000256" key="7">
    <source>
        <dbReference type="ARBA" id="ARBA00048594"/>
    </source>
</evidence>
<protein>
    <recommendedName>
        <fullName evidence="8">Guanylate kinase 1</fullName>
        <ecNumber evidence="2">2.7.4.8</ecNumber>
    </recommendedName>
    <alternativeName>
        <fullName evidence="9">GMP kinase 1</fullName>
    </alternativeName>
</protein>
<dbReference type="HOGENOM" id="CLU_1063906_0_0_1"/>
<dbReference type="PANTHER" id="PTHR23117:SF13">
    <property type="entry name" value="GUANYLATE KINASE"/>
    <property type="match status" value="1"/>
</dbReference>
<gene>
    <name evidence="11" type="ORF">SELMODRAFT_85628</name>
</gene>
<dbReference type="Gene3D" id="3.30.63.10">
    <property type="entry name" value="Guanylate Kinase phosphate binding domain"/>
    <property type="match status" value="1"/>
</dbReference>
<keyword evidence="12" id="KW-1185">Reference proteome</keyword>
<dbReference type="SUPFAM" id="SSF52540">
    <property type="entry name" value="P-loop containing nucleoside triphosphate hydrolases"/>
    <property type="match status" value="1"/>
</dbReference>
<feature type="non-terminal residue" evidence="11">
    <location>
        <position position="1"/>
    </location>
</feature>
<keyword evidence="5" id="KW-0418">Kinase</keyword>
<name>D8R6I1_SELML</name>
<evidence type="ECO:0000259" key="10">
    <source>
        <dbReference type="PROSITE" id="PS50052"/>
    </source>
</evidence>
<dbReference type="PROSITE" id="PS00856">
    <property type="entry name" value="GUANYLATE_KINASE_1"/>
    <property type="match status" value="1"/>
</dbReference>
<comment type="catalytic activity">
    <reaction evidence="7">
        <text>GMP + ATP = GDP + ADP</text>
        <dbReference type="Rhea" id="RHEA:20780"/>
        <dbReference type="ChEBI" id="CHEBI:30616"/>
        <dbReference type="ChEBI" id="CHEBI:58115"/>
        <dbReference type="ChEBI" id="CHEBI:58189"/>
        <dbReference type="ChEBI" id="CHEBI:456216"/>
        <dbReference type="EC" id="2.7.4.8"/>
    </reaction>
</comment>
<dbReference type="CDD" id="cd00071">
    <property type="entry name" value="GMPK"/>
    <property type="match status" value="1"/>
</dbReference>
<dbReference type="InterPro" id="IPR020590">
    <property type="entry name" value="Guanylate_kinase_CS"/>
</dbReference>
<dbReference type="eggNOG" id="KOG0707">
    <property type="taxonomic scope" value="Eukaryota"/>
</dbReference>
<dbReference type="NCBIfam" id="TIGR03263">
    <property type="entry name" value="guanyl_kin"/>
    <property type="match status" value="1"/>
</dbReference>
<dbReference type="PANTHER" id="PTHR23117">
    <property type="entry name" value="GUANYLATE KINASE-RELATED"/>
    <property type="match status" value="1"/>
</dbReference>
<keyword evidence="4" id="KW-0547">Nucleotide-binding</keyword>
<evidence type="ECO:0000256" key="6">
    <source>
        <dbReference type="ARBA" id="ARBA00022840"/>
    </source>
</evidence>
<evidence type="ECO:0000256" key="1">
    <source>
        <dbReference type="ARBA" id="ARBA00005790"/>
    </source>
</evidence>
<dbReference type="Pfam" id="PF00625">
    <property type="entry name" value="Guanylate_kin"/>
    <property type="match status" value="1"/>
</dbReference>
<evidence type="ECO:0000256" key="4">
    <source>
        <dbReference type="ARBA" id="ARBA00022741"/>
    </source>
</evidence>
<dbReference type="SMART" id="SM00072">
    <property type="entry name" value="GuKc"/>
    <property type="match status" value="1"/>
</dbReference>
<dbReference type="AlphaFoldDB" id="D8R6I1"/>
<dbReference type="GO" id="GO:0005524">
    <property type="term" value="F:ATP binding"/>
    <property type="evidence" value="ECO:0007669"/>
    <property type="project" value="UniProtKB-KW"/>
</dbReference>